<dbReference type="Gene3D" id="1.25.40.80">
    <property type="match status" value="1"/>
</dbReference>
<dbReference type="PANTHER" id="PTHR11455">
    <property type="entry name" value="CRYPTOCHROME"/>
    <property type="match status" value="1"/>
</dbReference>
<keyword evidence="2 3" id="KW-0274">FAD</keyword>
<feature type="domain" description="Cryptochrome/DNA photolyase FAD-binding" evidence="4">
    <location>
        <begin position="68"/>
        <end position="196"/>
    </location>
</feature>
<dbReference type="EMBL" id="QFZK01000013">
    <property type="protein sequence ID" value="RFO95738.1"/>
    <property type="molecule type" value="Genomic_DNA"/>
</dbReference>
<feature type="binding site" evidence="3">
    <location>
        <position position="68"/>
    </location>
    <ligand>
        <name>FAD</name>
        <dbReference type="ChEBI" id="CHEBI:57692"/>
    </ligand>
</feature>
<dbReference type="GO" id="GO:0003677">
    <property type="term" value="F:DNA binding"/>
    <property type="evidence" value="ECO:0007669"/>
    <property type="project" value="TreeGrafter"/>
</dbReference>
<evidence type="ECO:0000256" key="3">
    <source>
        <dbReference type="PIRSR" id="PIRSR602081-1"/>
    </source>
</evidence>
<dbReference type="GO" id="GO:0032922">
    <property type="term" value="P:circadian regulation of gene expression"/>
    <property type="evidence" value="ECO:0007669"/>
    <property type="project" value="TreeGrafter"/>
</dbReference>
<proteinExistence type="predicted"/>
<evidence type="ECO:0000256" key="2">
    <source>
        <dbReference type="ARBA" id="ARBA00022827"/>
    </source>
</evidence>
<accession>A0A3E1R8P8</accession>
<dbReference type="OrthoDB" id="9772484at2"/>
<dbReference type="GO" id="GO:0071949">
    <property type="term" value="F:FAD binding"/>
    <property type="evidence" value="ECO:0007669"/>
    <property type="project" value="TreeGrafter"/>
</dbReference>
<dbReference type="Pfam" id="PF03441">
    <property type="entry name" value="FAD_binding_7"/>
    <property type="match status" value="1"/>
</dbReference>
<reference evidence="5 6" key="1">
    <citation type="submission" date="2018-05" db="EMBL/GenBank/DDBJ databases">
        <title>Rhodoferax soyangensis sp.nov., isolated from an oligotrophic freshwater lake.</title>
        <authorList>
            <person name="Park M."/>
        </authorList>
    </citation>
    <scope>NUCLEOTIDE SEQUENCE [LARGE SCALE GENOMIC DNA]</scope>
    <source>
        <strain evidence="5 6">IMCC26218</strain>
    </source>
</reference>
<name>A0A3E1R8P8_9BURK</name>
<dbReference type="GO" id="GO:0043153">
    <property type="term" value="P:entrainment of circadian clock by photoperiod"/>
    <property type="evidence" value="ECO:0007669"/>
    <property type="project" value="TreeGrafter"/>
</dbReference>
<gene>
    <name evidence="5" type="ORF">DIC66_16960</name>
</gene>
<comment type="caution">
    <text evidence="5">The sequence shown here is derived from an EMBL/GenBank/DDBJ whole genome shotgun (WGS) entry which is preliminary data.</text>
</comment>
<dbReference type="Gene3D" id="1.10.579.10">
    <property type="entry name" value="DNA Cyclobutane Dipyrimidine Photolyase, subunit A, domain 3"/>
    <property type="match status" value="1"/>
</dbReference>
<dbReference type="InterPro" id="IPR036134">
    <property type="entry name" value="Crypto/Photolyase_FAD-like_sf"/>
</dbReference>
<comment type="cofactor">
    <cofactor evidence="3">
        <name>FAD</name>
        <dbReference type="ChEBI" id="CHEBI:57692"/>
    </cofactor>
    <text evidence="3">Binds 1 FAD per subunit.</text>
</comment>
<feature type="binding site" evidence="3">
    <location>
        <begin position="167"/>
        <end position="169"/>
    </location>
    <ligand>
        <name>FAD</name>
        <dbReference type="ChEBI" id="CHEBI:57692"/>
    </ligand>
</feature>
<sequence>MPPLFEPTRQAALTRLAAVQPDAYARTRNALDGAVTGLSPYLTHGLLSLREVYAAVHARQPLDAKHKFVFELGWRAYYRHVWAHLGPGLHQSLHPGLLPDAAYVAQMPADVLEARSGVAAIDLAVRTLYTTGYLHNHARMWLASYLVHLRRVHWHTAAQWMLGHLLDGDVASNHLSWQWVAGTGSTKPYLFNADNVAKYAPAPWHSPGTVIDTSYEALDLLARSASAPGHGVDGRAADGCAQGRADDHPMGAGLSPPALLATPPDALWSPPDASAVAGRDVWLQHPWSLGAVPQGLGDDALVVGVGLAECHAQTPWSTRRWDFVGAGLQAQTSALWWATAPQLAEALRGARAVGWQAEPHADAALASVQALLAAGKGAAVITAHAVPCLFEPVPKHCQSFAQWWRQTRIAL</sequence>
<feature type="binding site" evidence="3">
    <location>
        <begin position="71"/>
        <end position="78"/>
    </location>
    <ligand>
        <name>FAD</name>
        <dbReference type="ChEBI" id="CHEBI:57692"/>
    </ligand>
</feature>
<organism evidence="5 6">
    <name type="scientific">Rhodoferax lacus</name>
    <dbReference type="NCBI Taxonomy" id="2184758"/>
    <lineage>
        <taxon>Bacteria</taxon>
        <taxon>Pseudomonadati</taxon>
        <taxon>Pseudomonadota</taxon>
        <taxon>Betaproteobacteria</taxon>
        <taxon>Burkholderiales</taxon>
        <taxon>Comamonadaceae</taxon>
        <taxon>Rhodoferax</taxon>
    </lineage>
</organism>
<protein>
    <submittedName>
        <fullName evidence="5">Deoxyribodipyrimidine photolyase</fullName>
    </submittedName>
</protein>
<dbReference type="Proteomes" id="UP000260665">
    <property type="component" value="Unassembled WGS sequence"/>
</dbReference>
<dbReference type="AlphaFoldDB" id="A0A3E1R8P8"/>
<evidence type="ECO:0000313" key="6">
    <source>
        <dbReference type="Proteomes" id="UP000260665"/>
    </source>
</evidence>
<evidence type="ECO:0000259" key="4">
    <source>
        <dbReference type="Pfam" id="PF03441"/>
    </source>
</evidence>
<keyword evidence="5" id="KW-0456">Lyase</keyword>
<dbReference type="InterPro" id="IPR005101">
    <property type="entry name" value="Cryptochr/Photolyase_FAD-bd"/>
</dbReference>
<keyword evidence="6" id="KW-1185">Reference proteome</keyword>
<dbReference type="SUPFAM" id="SSF48173">
    <property type="entry name" value="Cryptochrome/photolyase FAD-binding domain"/>
    <property type="match status" value="1"/>
</dbReference>
<dbReference type="InterPro" id="IPR002081">
    <property type="entry name" value="Cryptochrome/DNA_photolyase_1"/>
</dbReference>
<dbReference type="GO" id="GO:0005737">
    <property type="term" value="C:cytoplasm"/>
    <property type="evidence" value="ECO:0007669"/>
    <property type="project" value="TreeGrafter"/>
</dbReference>
<feature type="binding site" evidence="3">
    <location>
        <position position="24"/>
    </location>
    <ligand>
        <name>FAD</name>
        <dbReference type="ChEBI" id="CHEBI:57692"/>
    </ligand>
</feature>
<keyword evidence="1 3" id="KW-0285">Flavoprotein</keyword>
<evidence type="ECO:0000313" key="5">
    <source>
        <dbReference type="EMBL" id="RFO95738.1"/>
    </source>
</evidence>
<dbReference type="PANTHER" id="PTHR11455:SF18">
    <property type="entry name" value="SI:CH1073-390K14.1"/>
    <property type="match status" value="1"/>
</dbReference>
<dbReference type="GO" id="GO:0003904">
    <property type="term" value="F:deoxyribodipyrimidine photo-lyase activity"/>
    <property type="evidence" value="ECO:0007669"/>
    <property type="project" value="TreeGrafter"/>
</dbReference>
<evidence type="ECO:0000256" key="1">
    <source>
        <dbReference type="ARBA" id="ARBA00022630"/>
    </source>
</evidence>